<keyword evidence="1" id="KW-0732">Signal</keyword>
<name>A0A1B8HPR6_9GAMM</name>
<dbReference type="EMBL" id="LZEX01000001">
    <property type="protein sequence ID" value="OBU11234.1"/>
    <property type="molecule type" value="Genomic_DNA"/>
</dbReference>
<evidence type="ECO:0000313" key="2">
    <source>
        <dbReference type="EMBL" id="OBU11234.1"/>
    </source>
</evidence>
<dbReference type="Proteomes" id="UP000092247">
    <property type="component" value="Unassembled WGS sequence"/>
</dbReference>
<dbReference type="Gene3D" id="3.90.930.1">
    <property type="match status" value="1"/>
</dbReference>
<protein>
    <recommendedName>
        <fullName evidence="4">Toxin-antitoxin system YwqK family antitoxin</fullName>
    </recommendedName>
</protein>
<gene>
    <name evidence="2" type="ORF">AYY17_00270</name>
</gene>
<dbReference type="AlphaFoldDB" id="A0A1B8HPR6"/>
<comment type="caution">
    <text evidence="2">The sequence shown here is derived from an EMBL/GenBank/DDBJ whole genome shotgun (WGS) entry which is preliminary data.</text>
</comment>
<dbReference type="RefSeq" id="WP_067420359.1">
    <property type="nucleotide sequence ID" value="NZ_LZEX01000001.1"/>
</dbReference>
<reference evidence="2 3" key="1">
    <citation type="submission" date="2016-06" db="EMBL/GenBank/DDBJ databases">
        <authorList>
            <person name="Kjaerup R.B."/>
            <person name="Dalgaard T.S."/>
            <person name="Juul-Madsen H.R."/>
        </authorList>
    </citation>
    <scope>NUCLEOTIDE SEQUENCE [LARGE SCALE GENOMIC DNA]</scope>
    <source>
        <strain evidence="2 3">GCSL-Mp3</strain>
    </source>
</reference>
<dbReference type="PROSITE" id="PS51257">
    <property type="entry name" value="PROKAR_LIPOPROTEIN"/>
    <property type="match status" value="1"/>
</dbReference>
<proteinExistence type="predicted"/>
<evidence type="ECO:0000313" key="3">
    <source>
        <dbReference type="Proteomes" id="UP000092247"/>
    </source>
</evidence>
<evidence type="ECO:0008006" key="4">
    <source>
        <dbReference type="Google" id="ProtNLM"/>
    </source>
</evidence>
<organism evidence="2 3">
    <name type="scientific">Morganella psychrotolerans</name>
    <dbReference type="NCBI Taxonomy" id="368603"/>
    <lineage>
        <taxon>Bacteria</taxon>
        <taxon>Pseudomonadati</taxon>
        <taxon>Pseudomonadota</taxon>
        <taxon>Gammaproteobacteria</taxon>
        <taxon>Enterobacterales</taxon>
        <taxon>Morganellaceae</taxon>
        <taxon>Morganella</taxon>
    </lineage>
</organism>
<feature type="chain" id="PRO_5008609908" description="Toxin-antitoxin system YwqK family antitoxin" evidence="1">
    <location>
        <begin position="17"/>
        <end position="177"/>
    </location>
</feature>
<feature type="signal peptide" evidence="1">
    <location>
        <begin position="1"/>
        <end position="16"/>
    </location>
</feature>
<accession>A0A1B8HPR6</accession>
<sequence length="177" mass="20297">MNTIRFFMFSSLFLLAACGTSYVTQDNGISFDNLYALEGSEIPVFDVPDDTENGAYVHYKNGNLRYKTWINNGCIDRYLYTYYDNGNLKMFLPLRNCKGNGIIRSYYSNGNLENEMGVRDGYLYGPFKRYHNTSNNGIYMQGTMSNGVFEGLVEQYDDDGELVKKGEIRNGKIYPLQ</sequence>
<evidence type="ECO:0000256" key="1">
    <source>
        <dbReference type="SAM" id="SignalP"/>
    </source>
</evidence>
<dbReference type="SUPFAM" id="SSF82185">
    <property type="entry name" value="Histone H3 K4-specific methyltransferase SET7/9 N-terminal domain"/>
    <property type="match status" value="2"/>
</dbReference>